<dbReference type="InterPro" id="IPR003723">
    <property type="entry name" value="Precorrin-6x_reduct"/>
</dbReference>
<dbReference type="GO" id="GO:0009236">
    <property type="term" value="P:cobalamin biosynthetic process"/>
    <property type="evidence" value="ECO:0007669"/>
    <property type="project" value="UniProtKB-KW"/>
</dbReference>
<reference evidence="4" key="1">
    <citation type="journal article" date="2014" name="Int. J. Syst. Evol. Microbiol.">
        <title>Complete genome sequence of Corynebacterium casei LMG S-19264T (=DSM 44701T), isolated from a smear-ripened cheese.</title>
        <authorList>
            <consortium name="US DOE Joint Genome Institute (JGI-PGF)"/>
            <person name="Walter F."/>
            <person name="Albersmeier A."/>
            <person name="Kalinowski J."/>
            <person name="Ruckert C."/>
        </authorList>
    </citation>
    <scope>NUCLEOTIDE SEQUENCE</scope>
    <source>
        <strain evidence="4">CGMCC 1.15320</strain>
    </source>
</reference>
<evidence type="ECO:0000313" key="5">
    <source>
        <dbReference type="Proteomes" id="UP000636264"/>
    </source>
</evidence>
<keyword evidence="3" id="KW-0560">Oxidoreductase</keyword>
<dbReference type="PANTHER" id="PTHR36925:SF1">
    <property type="entry name" value="COBALT-PRECORRIN-6A REDUCTASE"/>
    <property type="match status" value="1"/>
</dbReference>
<keyword evidence="5" id="KW-1185">Reference proteome</keyword>
<evidence type="ECO:0000256" key="1">
    <source>
        <dbReference type="ARBA" id="ARBA00004953"/>
    </source>
</evidence>
<evidence type="ECO:0000313" key="4">
    <source>
        <dbReference type="EMBL" id="GGA79356.1"/>
    </source>
</evidence>
<proteinExistence type="predicted"/>
<dbReference type="Proteomes" id="UP000636264">
    <property type="component" value="Unassembled WGS sequence"/>
</dbReference>
<dbReference type="PANTHER" id="PTHR36925">
    <property type="entry name" value="COBALT-PRECORRIN-6A REDUCTASE"/>
    <property type="match status" value="1"/>
</dbReference>
<dbReference type="RefSeq" id="WP_188722589.1">
    <property type="nucleotide sequence ID" value="NZ_BMIF01000015.1"/>
</dbReference>
<comment type="caution">
    <text evidence="4">The sequence shown here is derived from an EMBL/GenBank/DDBJ whole genome shotgun (WGS) entry which is preliminary data.</text>
</comment>
<dbReference type="PROSITE" id="PS51014">
    <property type="entry name" value="COBK_CBIJ"/>
    <property type="match status" value="1"/>
</dbReference>
<dbReference type="GO" id="GO:0016994">
    <property type="term" value="F:precorrin-6A reductase activity"/>
    <property type="evidence" value="ECO:0007669"/>
    <property type="project" value="InterPro"/>
</dbReference>
<dbReference type="EMBL" id="BMIF01000015">
    <property type="protein sequence ID" value="GGA79356.1"/>
    <property type="molecule type" value="Genomic_DNA"/>
</dbReference>
<sequence>MTCNILILGGTADARQLAEQLADMPGLSTTVSLAGRTARPRQLPGQVRVGGFGGAEGLARYLVEHRIDILVDATHPFAAGISTNAVAAAERASVPLVTLTRPQWERVAGDRWLDARGVAHAASLLGSEPSTVFLAIGRQEVAPFTDYARHRYIVRSVDPVPADELPSGSTVILDRGPFDMEAEKRLFETHGVDVVVSKNSGGSATYGKIAAARALQLPVVMIARPPHISLGKPAVNVEAAMLRIRHLAGLPIERGE</sequence>
<dbReference type="NCBIfam" id="TIGR00715">
    <property type="entry name" value="precor6x_red"/>
    <property type="match status" value="1"/>
</dbReference>
<evidence type="ECO:0000256" key="3">
    <source>
        <dbReference type="ARBA" id="ARBA00023002"/>
    </source>
</evidence>
<accession>A0A916S3K4</accession>
<organism evidence="4 5">
    <name type="scientific">Nitratireductor aestuarii</name>
    <dbReference type="NCBI Taxonomy" id="1735103"/>
    <lineage>
        <taxon>Bacteria</taxon>
        <taxon>Pseudomonadati</taxon>
        <taxon>Pseudomonadota</taxon>
        <taxon>Alphaproteobacteria</taxon>
        <taxon>Hyphomicrobiales</taxon>
        <taxon>Phyllobacteriaceae</taxon>
        <taxon>Nitratireductor</taxon>
    </lineage>
</organism>
<reference evidence="4" key="2">
    <citation type="submission" date="2020-09" db="EMBL/GenBank/DDBJ databases">
        <authorList>
            <person name="Sun Q."/>
            <person name="Zhou Y."/>
        </authorList>
    </citation>
    <scope>NUCLEOTIDE SEQUENCE</scope>
    <source>
        <strain evidence="4">CGMCC 1.15320</strain>
    </source>
</reference>
<dbReference type="Pfam" id="PF02571">
    <property type="entry name" value="CbiJ"/>
    <property type="match status" value="1"/>
</dbReference>
<comment type="pathway">
    <text evidence="1">Cofactor biosynthesis; adenosylcobalamin biosynthesis.</text>
</comment>
<protein>
    <submittedName>
        <fullName evidence="4">Precorrin-6A reductase</fullName>
    </submittedName>
</protein>
<gene>
    <name evidence="4" type="primary">cobK</name>
    <name evidence="4" type="ORF">GCM10011385_36950</name>
</gene>
<name>A0A916S3K4_9HYPH</name>
<dbReference type="AlphaFoldDB" id="A0A916S3K4"/>
<keyword evidence="2" id="KW-0169">Cobalamin biosynthesis</keyword>
<evidence type="ECO:0000256" key="2">
    <source>
        <dbReference type="ARBA" id="ARBA00022573"/>
    </source>
</evidence>
<dbReference type="NCBIfam" id="NF005968">
    <property type="entry name" value="PRK08057.1-2"/>
    <property type="match status" value="1"/>
</dbReference>